<keyword evidence="1" id="KW-0378">Hydrolase</keyword>
<organism evidence="3 4">
    <name type="scientific">Glaciibacter psychrotolerans</name>
    <dbReference type="NCBI Taxonomy" id="670054"/>
    <lineage>
        <taxon>Bacteria</taxon>
        <taxon>Bacillati</taxon>
        <taxon>Actinomycetota</taxon>
        <taxon>Actinomycetes</taxon>
        <taxon>Micrococcales</taxon>
        <taxon>Microbacteriaceae</taxon>
        <taxon>Glaciibacter</taxon>
    </lineage>
</organism>
<dbReference type="PANTHER" id="PTHR48081:SF13">
    <property type="entry name" value="ALPHA_BETA HYDROLASE"/>
    <property type="match status" value="1"/>
</dbReference>
<gene>
    <name evidence="3" type="ORF">HNR05_003180</name>
</gene>
<reference evidence="3 4" key="1">
    <citation type="submission" date="2020-07" db="EMBL/GenBank/DDBJ databases">
        <title>Sequencing the genomes of 1000 actinobacteria strains.</title>
        <authorList>
            <person name="Klenk H.-P."/>
        </authorList>
    </citation>
    <scope>NUCLEOTIDE SEQUENCE [LARGE SCALE GENOMIC DNA]</scope>
    <source>
        <strain evidence="3 4">LI1</strain>
    </source>
</reference>
<dbReference type="InterPro" id="IPR049492">
    <property type="entry name" value="BD-FAE-like_dom"/>
</dbReference>
<proteinExistence type="predicted"/>
<accession>A0A7Z0EIC0</accession>
<dbReference type="Gene3D" id="3.40.50.1820">
    <property type="entry name" value="alpha/beta hydrolase"/>
    <property type="match status" value="1"/>
</dbReference>
<dbReference type="Proteomes" id="UP000537260">
    <property type="component" value="Unassembled WGS sequence"/>
</dbReference>
<dbReference type="GO" id="GO:0016787">
    <property type="term" value="F:hydrolase activity"/>
    <property type="evidence" value="ECO:0007669"/>
    <property type="project" value="UniProtKB-KW"/>
</dbReference>
<dbReference type="SUPFAM" id="SSF53474">
    <property type="entry name" value="alpha/beta-Hydrolases"/>
    <property type="match status" value="1"/>
</dbReference>
<protein>
    <submittedName>
        <fullName evidence="3">Acetyl esterase/lipase</fullName>
    </submittedName>
</protein>
<dbReference type="PANTHER" id="PTHR48081">
    <property type="entry name" value="AB HYDROLASE SUPERFAMILY PROTEIN C4A8.06C"/>
    <property type="match status" value="1"/>
</dbReference>
<dbReference type="EMBL" id="JACCFM010000001">
    <property type="protein sequence ID" value="NYJ21389.1"/>
    <property type="molecule type" value="Genomic_DNA"/>
</dbReference>
<evidence type="ECO:0000313" key="3">
    <source>
        <dbReference type="EMBL" id="NYJ21389.1"/>
    </source>
</evidence>
<comment type="caution">
    <text evidence="3">The sequence shown here is derived from an EMBL/GenBank/DDBJ whole genome shotgun (WGS) entry which is preliminary data.</text>
</comment>
<dbReference type="InterPro" id="IPR050300">
    <property type="entry name" value="GDXG_lipolytic_enzyme"/>
</dbReference>
<sequence length="377" mass="39305">MSSRRRSVGYGFRRIRPLAIIGAISLALASTALLSGFQAEPADWLSDSSSPTVSERVTPEFVGIRTFSPPRKITVVPNIAFAPGITEPDGTPLALDVCLPPGTDGVQNTPGTDGVHDTDNDAALPALRPAVVSIHGGSWSRGDKANSDWRQVCVWLASEGFVAVSVNYRLAPADPFPAAIDDVSRAVSWLREPANAERFNIDPERIGAFGGSAGGNLAALLGARGTGSLTEGSRVAAVVVLSAPLDLRESVIAAGETQAMLPETGSPFAQTPGVTPAGDLRRITLRYLGCQTLGDCPAAAEASAPGALDSSDPPFFIANSRAEFTPLVQAQLVSAALRREGVAHEFVEVPGALHSIGILDADVRMRVAAFLHDTLGD</sequence>
<evidence type="ECO:0000259" key="2">
    <source>
        <dbReference type="Pfam" id="PF20434"/>
    </source>
</evidence>
<evidence type="ECO:0000256" key="1">
    <source>
        <dbReference type="ARBA" id="ARBA00022801"/>
    </source>
</evidence>
<keyword evidence="4" id="KW-1185">Reference proteome</keyword>
<dbReference type="AlphaFoldDB" id="A0A7Z0EIC0"/>
<dbReference type="InterPro" id="IPR029058">
    <property type="entry name" value="AB_hydrolase_fold"/>
</dbReference>
<dbReference type="Pfam" id="PF20434">
    <property type="entry name" value="BD-FAE"/>
    <property type="match status" value="1"/>
</dbReference>
<name>A0A7Z0EIC0_9MICO</name>
<feature type="domain" description="BD-FAE-like" evidence="2">
    <location>
        <begin position="128"/>
        <end position="322"/>
    </location>
</feature>
<evidence type="ECO:0000313" key="4">
    <source>
        <dbReference type="Proteomes" id="UP000537260"/>
    </source>
</evidence>
<dbReference type="RefSeq" id="WP_179579988.1">
    <property type="nucleotide sequence ID" value="NZ_JACCFM010000001.1"/>
</dbReference>